<dbReference type="InterPro" id="IPR036388">
    <property type="entry name" value="WH-like_DNA-bd_sf"/>
</dbReference>
<proteinExistence type="predicted"/>
<dbReference type="NCBIfam" id="TIGR00738">
    <property type="entry name" value="rrf2_super"/>
    <property type="match status" value="1"/>
</dbReference>
<dbReference type="InterPro" id="IPR000944">
    <property type="entry name" value="Tscrpt_reg_Rrf2"/>
</dbReference>
<organism evidence="2 3">
    <name type="scientific">Marivivens donghaensis</name>
    <dbReference type="NCBI Taxonomy" id="1699413"/>
    <lineage>
        <taxon>Bacteria</taxon>
        <taxon>Pseudomonadati</taxon>
        <taxon>Pseudomonadota</taxon>
        <taxon>Alphaproteobacteria</taxon>
        <taxon>Rhodobacterales</taxon>
        <taxon>Paracoccaceae</taxon>
        <taxon>Marivivens group</taxon>
        <taxon>Marivivens</taxon>
    </lineage>
</organism>
<evidence type="ECO:0000256" key="1">
    <source>
        <dbReference type="ARBA" id="ARBA00023125"/>
    </source>
</evidence>
<reference evidence="2 3" key="1">
    <citation type="submission" date="2020-03" db="EMBL/GenBank/DDBJ databases">
        <title>Bacterial isolates of synthetic phycosphere.</title>
        <authorList>
            <person name="Fu H."/>
            <person name="Moran M.A."/>
        </authorList>
    </citation>
    <scope>NUCLEOTIDE SEQUENCE [LARGE SCALE GENOMIC DNA]</scope>
    <source>
        <strain evidence="2 3">HF1</strain>
    </source>
</reference>
<dbReference type="InterPro" id="IPR036390">
    <property type="entry name" value="WH_DNA-bd_sf"/>
</dbReference>
<dbReference type="PANTHER" id="PTHR33221:SF4">
    <property type="entry name" value="HTH-TYPE TRANSCRIPTIONAL REPRESSOR NSRR"/>
    <property type="match status" value="1"/>
</dbReference>
<protein>
    <submittedName>
        <fullName evidence="2">Rrf2 family transcriptional regulator</fullName>
    </submittedName>
</protein>
<dbReference type="Proteomes" id="UP000709466">
    <property type="component" value="Unassembled WGS sequence"/>
</dbReference>
<dbReference type="SUPFAM" id="SSF46785">
    <property type="entry name" value="Winged helix' DNA-binding domain"/>
    <property type="match status" value="1"/>
</dbReference>
<comment type="caution">
    <text evidence="2">The sequence shown here is derived from an EMBL/GenBank/DDBJ whole genome shotgun (WGS) entry which is preliminary data.</text>
</comment>
<dbReference type="Gene3D" id="1.10.10.10">
    <property type="entry name" value="Winged helix-like DNA-binding domain superfamily/Winged helix DNA-binding domain"/>
    <property type="match status" value="1"/>
</dbReference>
<dbReference type="EMBL" id="JAATOP010000002">
    <property type="protein sequence ID" value="NIY71406.1"/>
    <property type="molecule type" value="Genomic_DNA"/>
</dbReference>
<dbReference type="PANTHER" id="PTHR33221">
    <property type="entry name" value="WINGED HELIX-TURN-HELIX TRANSCRIPTIONAL REGULATOR, RRF2 FAMILY"/>
    <property type="match status" value="1"/>
</dbReference>
<dbReference type="PROSITE" id="PS51197">
    <property type="entry name" value="HTH_RRF2_2"/>
    <property type="match status" value="1"/>
</dbReference>
<dbReference type="RefSeq" id="WP_167636299.1">
    <property type="nucleotide sequence ID" value="NZ_JAATOP010000002.1"/>
</dbReference>
<accession>A0ABX0VTR1</accession>
<evidence type="ECO:0000313" key="2">
    <source>
        <dbReference type="EMBL" id="NIY71406.1"/>
    </source>
</evidence>
<evidence type="ECO:0000313" key="3">
    <source>
        <dbReference type="Proteomes" id="UP000709466"/>
    </source>
</evidence>
<dbReference type="Pfam" id="PF02082">
    <property type="entry name" value="Rrf2"/>
    <property type="match status" value="1"/>
</dbReference>
<keyword evidence="3" id="KW-1185">Reference proteome</keyword>
<sequence>MRLTTRTNLAIRILMYCGINQDRISRSADVAEACNASVNHLAQVVNMLHQHGFITASRGRMGGIKLATTPENINVGEVFRVFESEVPFTECASPETNTCPLVDACRLKSAIGRALEAFFHELDMLTLDDLVRGNCGLKEILTFREAVTTPCKEAIAG</sequence>
<keyword evidence="1" id="KW-0238">DNA-binding</keyword>
<gene>
    <name evidence="2" type="ORF">HCZ30_03035</name>
</gene>
<name>A0ABX0VTR1_9RHOB</name>